<comment type="caution">
    <text evidence="1">The sequence shown here is derived from an EMBL/GenBank/DDBJ whole genome shotgun (WGS) entry which is preliminary data.</text>
</comment>
<keyword evidence="2" id="KW-1185">Reference proteome</keyword>
<dbReference type="Proteomes" id="UP000707731">
    <property type="component" value="Unassembled WGS sequence"/>
</dbReference>
<evidence type="ECO:0000313" key="2">
    <source>
        <dbReference type="Proteomes" id="UP000707731"/>
    </source>
</evidence>
<name>A0ABS0DG65_9NOCA</name>
<dbReference type="PANTHER" id="PTHR37816">
    <property type="entry name" value="YALI0E33011P"/>
    <property type="match status" value="1"/>
</dbReference>
<dbReference type="EMBL" id="JADLQN010000005">
    <property type="protein sequence ID" value="MBF6357462.1"/>
    <property type="molecule type" value="Genomic_DNA"/>
</dbReference>
<dbReference type="PANTHER" id="PTHR37816:SF1">
    <property type="entry name" value="TOXIN"/>
    <property type="match status" value="1"/>
</dbReference>
<dbReference type="InterPro" id="IPR027417">
    <property type="entry name" value="P-loop_NTPase"/>
</dbReference>
<reference evidence="1 2" key="1">
    <citation type="submission" date="2020-10" db="EMBL/GenBank/DDBJ databases">
        <title>Identification of Nocardia species via Next-generation sequencing and recognition of intraspecies genetic diversity.</title>
        <authorList>
            <person name="Li P."/>
            <person name="Li P."/>
            <person name="Lu B."/>
        </authorList>
    </citation>
    <scope>NUCLEOTIDE SEQUENCE [LARGE SCALE GENOMIC DNA]</scope>
    <source>
        <strain evidence="1 2">BJ06-0143</strain>
    </source>
</reference>
<dbReference type="SUPFAM" id="SSF52540">
    <property type="entry name" value="P-loop containing nucleoside triphosphate hydrolases"/>
    <property type="match status" value="1"/>
</dbReference>
<accession>A0ABS0DG65</accession>
<dbReference type="Gene3D" id="3.40.50.300">
    <property type="entry name" value="P-loop containing nucleotide triphosphate hydrolases"/>
    <property type="match status" value="1"/>
</dbReference>
<organism evidence="1 2">
    <name type="scientific">Nocardia higoensis</name>
    <dbReference type="NCBI Taxonomy" id="228599"/>
    <lineage>
        <taxon>Bacteria</taxon>
        <taxon>Bacillati</taxon>
        <taxon>Actinomycetota</taxon>
        <taxon>Actinomycetes</taxon>
        <taxon>Mycobacteriales</taxon>
        <taxon>Nocardiaceae</taxon>
        <taxon>Nocardia</taxon>
    </lineage>
</organism>
<protein>
    <submittedName>
        <fullName evidence="1">AAA family ATPase</fullName>
    </submittedName>
</protein>
<sequence length="203" mass="22646">MLSYADPLPARPERVLVAGVSGVGKTTLAARIAEITGGAHTEIDGLFHGPGWTPRGAFLDDVRALVAAPAWTTEWQYGIARPILAGRADLLVWLDLPFYRVTLPGVVRRTLRRRLRREELWNGNVEGPLRHFFTDPEHIVRWAYRTRNKYAELVPSLARTHPRLAVVRLRSRGEVDTWVTGPLSRACCRTPGPDVTDPADPTS</sequence>
<proteinExistence type="predicted"/>
<evidence type="ECO:0000313" key="1">
    <source>
        <dbReference type="EMBL" id="MBF6357462.1"/>
    </source>
</evidence>
<gene>
    <name evidence="1" type="ORF">IU449_23425</name>
</gene>
<dbReference type="RefSeq" id="WP_195004302.1">
    <property type="nucleotide sequence ID" value="NZ_JADLQN010000005.1"/>
</dbReference>
<dbReference type="InterPro" id="IPR052922">
    <property type="entry name" value="Cytidylate_Kinase-2"/>
</dbReference>